<keyword evidence="4" id="KW-0822">Tryptophan biosynthesis</keyword>
<dbReference type="Gene3D" id="3.20.20.70">
    <property type="entry name" value="Aldolase class I"/>
    <property type="match status" value="1"/>
</dbReference>
<feature type="domain" description="N-(5'phosphoribosyl) anthranilate isomerase (PRAI)" evidence="7">
    <location>
        <begin position="5"/>
        <end position="153"/>
    </location>
</feature>
<evidence type="ECO:0000313" key="8">
    <source>
        <dbReference type="EMBL" id="SVD53714.1"/>
    </source>
</evidence>
<dbReference type="CDD" id="cd00405">
    <property type="entry name" value="PRAI"/>
    <property type="match status" value="1"/>
</dbReference>
<evidence type="ECO:0000256" key="6">
    <source>
        <dbReference type="ARBA" id="ARBA00023235"/>
    </source>
</evidence>
<evidence type="ECO:0000256" key="2">
    <source>
        <dbReference type="ARBA" id="ARBA00012572"/>
    </source>
</evidence>
<dbReference type="Pfam" id="PF00697">
    <property type="entry name" value="PRAI"/>
    <property type="match status" value="1"/>
</dbReference>
<name>A0A382W4U0_9ZZZZ</name>
<reference evidence="8" key="1">
    <citation type="submission" date="2018-05" db="EMBL/GenBank/DDBJ databases">
        <authorList>
            <person name="Lanie J.A."/>
            <person name="Ng W.-L."/>
            <person name="Kazmierczak K.M."/>
            <person name="Andrzejewski T.M."/>
            <person name="Davidsen T.M."/>
            <person name="Wayne K.J."/>
            <person name="Tettelin H."/>
            <person name="Glass J.I."/>
            <person name="Rusch D."/>
            <person name="Podicherti R."/>
            <person name="Tsui H.-C.T."/>
            <person name="Winkler M.E."/>
        </authorList>
    </citation>
    <scope>NUCLEOTIDE SEQUENCE</scope>
</reference>
<evidence type="ECO:0000256" key="5">
    <source>
        <dbReference type="ARBA" id="ARBA00023141"/>
    </source>
</evidence>
<dbReference type="HAMAP" id="MF_00135">
    <property type="entry name" value="PRAI"/>
    <property type="match status" value="1"/>
</dbReference>
<dbReference type="PANTHER" id="PTHR42894">
    <property type="entry name" value="N-(5'-PHOSPHORIBOSYL)ANTHRANILATE ISOMERASE"/>
    <property type="match status" value="1"/>
</dbReference>
<dbReference type="SUPFAM" id="SSF51366">
    <property type="entry name" value="Ribulose-phoshate binding barrel"/>
    <property type="match status" value="1"/>
</dbReference>
<keyword evidence="5" id="KW-0057">Aromatic amino acid biosynthesis</keyword>
<dbReference type="InterPro" id="IPR044643">
    <property type="entry name" value="TrpF_fam"/>
</dbReference>
<feature type="non-terminal residue" evidence="8">
    <location>
        <position position="1"/>
    </location>
</feature>
<accession>A0A382W4U0</accession>
<evidence type="ECO:0000256" key="1">
    <source>
        <dbReference type="ARBA" id="ARBA00004664"/>
    </source>
</evidence>
<gene>
    <name evidence="8" type="ORF">METZ01_LOCUS406568</name>
</gene>
<keyword evidence="6" id="KW-0413">Isomerase</keyword>
<sequence>DISNKIAVFVNEDINQILHIVKKYNFSMIQLHGNESPQYCNDLKKMSLRLIKSFLINNESDFNDINLYSNSVDYFLFDYKSKKYGGSGKSFDWSILNKIKISKPFFLSGGISLENINKIASLYDNRFLHAVDINSKFEKYPGFKDVKLIDKFYNLNL</sequence>
<dbReference type="EC" id="5.3.1.24" evidence="2"/>
<dbReference type="PANTHER" id="PTHR42894:SF1">
    <property type="entry name" value="N-(5'-PHOSPHORIBOSYL)ANTHRANILATE ISOMERASE"/>
    <property type="match status" value="1"/>
</dbReference>
<dbReference type="GO" id="GO:0000162">
    <property type="term" value="P:L-tryptophan biosynthetic process"/>
    <property type="evidence" value="ECO:0007669"/>
    <property type="project" value="UniProtKB-UniPathway"/>
</dbReference>
<dbReference type="InterPro" id="IPR001240">
    <property type="entry name" value="PRAI_dom"/>
</dbReference>
<dbReference type="EMBL" id="UINC01156986">
    <property type="protein sequence ID" value="SVD53714.1"/>
    <property type="molecule type" value="Genomic_DNA"/>
</dbReference>
<dbReference type="UniPathway" id="UPA00035">
    <property type="reaction ID" value="UER00042"/>
</dbReference>
<evidence type="ECO:0000256" key="3">
    <source>
        <dbReference type="ARBA" id="ARBA00022605"/>
    </source>
</evidence>
<evidence type="ECO:0000259" key="7">
    <source>
        <dbReference type="Pfam" id="PF00697"/>
    </source>
</evidence>
<comment type="pathway">
    <text evidence="1">Amino-acid biosynthesis; L-tryptophan biosynthesis; L-tryptophan from chorismate: step 3/5.</text>
</comment>
<dbReference type="GO" id="GO:0004640">
    <property type="term" value="F:phosphoribosylanthranilate isomerase activity"/>
    <property type="evidence" value="ECO:0007669"/>
    <property type="project" value="UniProtKB-EC"/>
</dbReference>
<protein>
    <recommendedName>
        <fullName evidence="2">phosphoribosylanthranilate isomerase</fullName>
        <ecNumber evidence="2">5.3.1.24</ecNumber>
    </recommendedName>
</protein>
<dbReference type="InterPro" id="IPR013785">
    <property type="entry name" value="Aldolase_TIM"/>
</dbReference>
<dbReference type="InterPro" id="IPR011060">
    <property type="entry name" value="RibuloseP-bd_barrel"/>
</dbReference>
<evidence type="ECO:0000256" key="4">
    <source>
        <dbReference type="ARBA" id="ARBA00022822"/>
    </source>
</evidence>
<dbReference type="AlphaFoldDB" id="A0A382W4U0"/>
<organism evidence="8">
    <name type="scientific">marine metagenome</name>
    <dbReference type="NCBI Taxonomy" id="408172"/>
    <lineage>
        <taxon>unclassified sequences</taxon>
        <taxon>metagenomes</taxon>
        <taxon>ecological metagenomes</taxon>
    </lineage>
</organism>
<keyword evidence="3" id="KW-0028">Amino-acid biosynthesis</keyword>
<proteinExistence type="inferred from homology"/>